<dbReference type="AlphaFoldDB" id="A0A6A6A010"/>
<dbReference type="CDD" id="cd12110">
    <property type="entry name" value="PHP_HisPPase_Hisj_like"/>
    <property type="match status" value="1"/>
</dbReference>
<dbReference type="Proteomes" id="UP000799771">
    <property type="component" value="Unassembled WGS sequence"/>
</dbReference>
<sequence>MPYSHHSHSGQFCGHAKNTLEEVIQEAIAKGFHTFALTEHIPRPVIDFYPEEINSHNEESQVKLFDDFITEAHRLRDAYNGKIQILIGFESEWIRPATLTMIQSILDKYTFDFFIGSVHHTHTIPIDFDRAMYDQARDKADGTDEKLFEDYFDSQYAMLEALRPPVVGHFDLIRLLSDHCDVEFEGMGGVWERMERNLKYIASYGGLLELNSAGLRKGLAEPYPCLSICQMFLRMGGGFVMSDDSHGIDQVGTHYGGLMAFIQKAGIAEIYYCDCAGLRKDDRFPNAGFSSITVADLVQLPFWNNLR</sequence>
<dbReference type="GO" id="GO:0005737">
    <property type="term" value="C:cytoplasm"/>
    <property type="evidence" value="ECO:0007669"/>
    <property type="project" value="TreeGrafter"/>
</dbReference>
<gene>
    <name evidence="10" type="ORF">P153DRAFT_434826</name>
</gene>
<dbReference type="EMBL" id="ML977517">
    <property type="protein sequence ID" value="KAF2125159.1"/>
    <property type="molecule type" value="Genomic_DNA"/>
</dbReference>
<evidence type="ECO:0000256" key="7">
    <source>
        <dbReference type="ARBA" id="ARBA00049158"/>
    </source>
</evidence>
<comment type="catalytic activity">
    <reaction evidence="7 8">
        <text>L-histidinol phosphate + H2O = L-histidinol + phosphate</text>
        <dbReference type="Rhea" id="RHEA:14465"/>
        <dbReference type="ChEBI" id="CHEBI:15377"/>
        <dbReference type="ChEBI" id="CHEBI:43474"/>
        <dbReference type="ChEBI" id="CHEBI:57699"/>
        <dbReference type="ChEBI" id="CHEBI:57980"/>
        <dbReference type="EC" id="3.1.3.15"/>
    </reaction>
</comment>
<comment type="pathway">
    <text evidence="1 8">Amino-acid biosynthesis; L-histidine biosynthesis; L-histidine from 5-phospho-alpha-D-ribose 1-diphosphate: step 8/9.</text>
</comment>
<keyword evidence="4 8" id="KW-0028">Amino-acid biosynthesis</keyword>
<dbReference type="SUPFAM" id="SSF89550">
    <property type="entry name" value="PHP domain-like"/>
    <property type="match status" value="1"/>
</dbReference>
<dbReference type="InterPro" id="IPR004013">
    <property type="entry name" value="PHP_dom"/>
</dbReference>
<dbReference type="InterPro" id="IPR010140">
    <property type="entry name" value="Histidinol_P_phosphatase_HisJ"/>
</dbReference>
<evidence type="ECO:0000256" key="5">
    <source>
        <dbReference type="ARBA" id="ARBA00022801"/>
    </source>
</evidence>
<evidence type="ECO:0000256" key="2">
    <source>
        <dbReference type="ARBA" id="ARBA00009152"/>
    </source>
</evidence>
<dbReference type="NCBIfam" id="TIGR01856">
    <property type="entry name" value="hisJ_fam"/>
    <property type="match status" value="1"/>
</dbReference>
<evidence type="ECO:0000313" key="11">
    <source>
        <dbReference type="Proteomes" id="UP000799771"/>
    </source>
</evidence>
<dbReference type="UniPathway" id="UPA00031">
    <property type="reaction ID" value="UER00013"/>
</dbReference>
<evidence type="ECO:0000256" key="4">
    <source>
        <dbReference type="ARBA" id="ARBA00022605"/>
    </source>
</evidence>
<keyword evidence="11" id="KW-1185">Reference proteome</keyword>
<keyword evidence="5 8" id="KW-0378">Hydrolase</keyword>
<evidence type="ECO:0000259" key="9">
    <source>
        <dbReference type="Pfam" id="PF02811"/>
    </source>
</evidence>
<dbReference type="EC" id="3.1.3.15" evidence="3 8"/>
<protein>
    <recommendedName>
        <fullName evidence="3 8">Histidinol-phosphatase</fullName>
        <shortName evidence="8">HolPase</shortName>
        <ecNumber evidence="3 8">3.1.3.15</ecNumber>
    </recommendedName>
</protein>
<dbReference type="RefSeq" id="XP_033519551.1">
    <property type="nucleotide sequence ID" value="XM_033673108.1"/>
</dbReference>
<proteinExistence type="inferred from homology"/>
<keyword evidence="6 8" id="KW-0368">Histidine biosynthesis</keyword>
<comment type="similarity">
    <text evidence="2 8">Belongs to the PHP hydrolase family. HisK subfamily.</text>
</comment>
<evidence type="ECO:0000256" key="3">
    <source>
        <dbReference type="ARBA" id="ARBA00013085"/>
    </source>
</evidence>
<name>A0A6A6A010_9PLEO</name>
<dbReference type="PANTHER" id="PTHR21039">
    <property type="entry name" value="HISTIDINOL PHOSPHATASE-RELATED"/>
    <property type="match status" value="1"/>
</dbReference>
<dbReference type="OrthoDB" id="5957391at2759"/>
<organism evidence="10 11">
    <name type="scientific">Dothidotthia symphoricarpi CBS 119687</name>
    <dbReference type="NCBI Taxonomy" id="1392245"/>
    <lineage>
        <taxon>Eukaryota</taxon>
        <taxon>Fungi</taxon>
        <taxon>Dikarya</taxon>
        <taxon>Ascomycota</taxon>
        <taxon>Pezizomycotina</taxon>
        <taxon>Dothideomycetes</taxon>
        <taxon>Pleosporomycetidae</taxon>
        <taxon>Pleosporales</taxon>
        <taxon>Dothidotthiaceae</taxon>
        <taxon>Dothidotthia</taxon>
    </lineage>
</organism>
<dbReference type="Gene3D" id="3.20.20.140">
    <property type="entry name" value="Metal-dependent hydrolases"/>
    <property type="match status" value="1"/>
</dbReference>
<evidence type="ECO:0000313" key="10">
    <source>
        <dbReference type="EMBL" id="KAF2125159.1"/>
    </source>
</evidence>
<feature type="domain" description="PHP" evidence="9">
    <location>
        <begin position="5"/>
        <end position="213"/>
    </location>
</feature>
<evidence type="ECO:0000256" key="1">
    <source>
        <dbReference type="ARBA" id="ARBA00004970"/>
    </source>
</evidence>
<dbReference type="FunFam" id="3.20.20.140:FF:000059">
    <property type="entry name" value="Histidinol-phosphatase"/>
    <property type="match status" value="1"/>
</dbReference>
<dbReference type="GO" id="GO:0000105">
    <property type="term" value="P:L-histidine biosynthetic process"/>
    <property type="evidence" value="ECO:0007669"/>
    <property type="project" value="UniProtKB-UniRule"/>
</dbReference>
<accession>A0A6A6A010</accession>
<evidence type="ECO:0000256" key="6">
    <source>
        <dbReference type="ARBA" id="ARBA00023102"/>
    </source>
</evidence>
<dbReference type="PANTHER" id="PTHR21039:SF0">
    <property type="entry name" value="HISTIDINOL-PHOSPHATASE"/>
    <property type="match status" value="1"/>
</dbReference>
<dbReference type="InterPro" id="IPR016195">
    <property type="entry name" value="Pol/histidinol_Pase-like"/>
</dbReference>
<dbReference type="GO" id="GO:0004401">
    <property type="term" value="F:histidinol-phosphatase activity"/>
    <property type="evidence" value="ECO:0007669"/>
    <property type="project" value="UniProtKB-UniRule"/>
</dbReference>
<dbReference type="Pfam" id="PF02811">
    <property type="entry name" value="PHP"/>
    <property type="match status" value="1"/>
</dbReference>
<evidence type="ECO:0000256" key="8">
    <source>
        <dbReference type="RuleBase" id="RU366003"/>
    </source>
</evidence>
<reference evidence="10" key="1">
    <citation type="journal article" date="2020" name="Stud. Mycol.">
        <title>101 Dothideomycetes genomes: a test case for predicting lifestyles and emergence of pathogens.</title>
        <authorList>
            <person name="Haridas S."/>
            <person name="Albert R."/>
            <person name="Binder M."/>
            <person name="Bloem J."/>
            <person name="Labutti K."/>
            <person name="Salamov A."/>
            <person name="Andreopoulos B."/>
            <person name="Baker S."/>
            <person name="Barry K."/>
            <person name="Bills G."/>
            <person name="Bluhm B."/>
            <person name="Cannon C."/>
            <person name="Castanera R."/>
            <person name="Culley D."/>
            <person name="Daum C."/>
            <person name="Ezra D."/>
            <person name="Gonzalez J."/>
            <person name="Henrissat B."/>
            <person name="Kuo A."/>
            <person name="Liang C."/>
            <person name="Lipzen A."/>
            <person name="Lutzoni F."/>
            <person name="Magnuson J."/>
            <person name="Mondo S."/>
            <person name="Nolan M."/>
            <person name="Ohm R."/>
            <person name="Pangilinan J."/>
            <person name="Park H.-J."/>
            <person name="Ramirez L."/>
            <person name="Alfaro M."/>
            <person name="Sun H."/>
            <person name="Tritt A."/>
            <person name="Yoshinaga Y."/>
            <person name="Zwiers L.-H."/>
            <person name="Turgeon B."/>
            <person name="Goodwin S."/>
            <person name="Spatafora J."/>
            <person name="Crous P."/>
            <person name="Grigoriev I."/>
        </authorList>
    </citation>
    <scope>NUCLEOTIDE SEQUENCE</scope>
    <source>
        <strain evidence="10">CBS 119687</strain>
    </source>
</reference>
<dbReference type="GeneID" id="54413540"/>